<evidence type="ECO:0000256" key="2">
    <source>
        <dbReference type="ARBA" id="ARBA00022475"/>
    </source>
</evidence>
<dbReference type="Proteomes" id="UP001139263">
    <property type="component" value="Unassembled WGS sequence"/>
</dbReference>
<comment type="subcellular location">
    <subcellularLocation>
        <location evidence="1">Cell membrane</location>
        <topology evidence="1">Multi-pass membrane protein</topology>
    </subcellularLocation>
</comment>
<keyword evidence="8" id="KW-1185">Reference proteome</keyword>
<feature type="transmembrane region" description="Helical" evidence="6">
    <location>
        <begin position="364"/>
        <end position="385"/>
    </location>
</feature>
<comment type="caution">
    <text evidence="7">The sequence shown here is derived from an EMBL/GenBank/DDBJ whole genome shotgun (WGS) entry which is preliminary data.</text>
</comment>
<feature type="transmembrane region" description="Helical" evidence="6">
    <location>
        <begin position="281"/>
        <end position="305"/>
    </location>
</feature>
<dbReference type="Gene3D" id="1.20.1740.10">
    <property type="entry name" value="Amino acid/polyamine transporter I"/>
    <property type="match status" value="1"/>
</dbReference>
<feature type="transmembrane region" description="Helical" evidence="6">
    <location>
        <begin position="91"/>
        <end position="117"/>
    </location>
</feature>
<protein>
    <recommendedName>
        <fullName evidence="9">Amino acid permease</fullName>
    </recommendedName>
</protein>
<feature type="transmembrane region" description="Helical" evidence="6">
    <location>
        <begin position="159"/>
        <end position="179"/>
    </location>
</feature>
<feature type="transmembrane region" description="Helical" evidence="6">
    <location>
        <begin position="12"/>
        <end position="35"/>
    </location>
</feature>
<dbReference type="PIRSF" id="PIRSF006060">
    <property type="entry name" value="AA_transporter"/>
    <property type="match status" value="1"/>
</dbReference>
<dbReference type="PANTHER" id="PTHR42770">
    <property type="entry name" value="AMINO ACID TRANSPORTER-RELATED"/>
    <property type="match status" value="1"/>
</dbReference>
<name>A0A9X1V8F8_9BACL</name>
<feature type="transmembrane region" description="Helical" evidence="6">
    <location>
        <begin position="129"/>
        <end position="147"/>
    </location>
</feature>
<keyword evidence="3 6" id="KW-0812">Transmembrane</keyword>
<feature type="transmembrane region" description="Helical" evidence="6">
    <location>
        <begin position="47"/>
        <end position="70"/>
    </location>
</feature>
<evidence type="ECO:0000256" key="1">
    <source>
        <dbReference type="ARBA" id="ARBA00004651"/>
    </source>
</evidence>
<feature type="transmembrane region" description="Helical" evidence="6">
    <location>
        <begin position="235"/>
        <end position="261"/>
    </location>
</feature>
<evidence type="ECO:0000256" key="4">
    <source>
        <dbReference type="ARBA" id="ARBA00022989"/>
    </source>
</evidence>
<dbReference type="PANTHER" id="PTHR42770:SF11">
    <property type="entry name" value="INNER MEMBRANE TRANSPORT PROTEIN YBAT"/>
    <property type="match status" value="1"/>
</dbReference>
<sequence>MEAKSTQILRAGTISFWGALAISFGNMAPAAGVIFTPQAMAQFTGTGVPLAFLLSMIAAFFTASSLIYFARRFSSAGSSYAFLSLAFNKMTGFLSGWLTFFAYGLSFPANMLVFGYFGSGLLTQAVGIHVPWAILSLIAMAIILWMVIRGLKVSARVDLVLIIVESLIVFTLALIIIIHGGAQGNTLAVFSPKRAHGGMIGILFGMLYGVGAFAGFEASITVAEEARDRYRTIPAAILVAVLLGGLLYVVVSYAIAIGYGVHGGAQLAQATLPLSVLAKHYVGSWMVIAIDVAGMVSSFGVSLAASNAGSRIMYAMGRDKVIFPWFGQLHPRFDTPRNAMWTLTFATAALVLGLGIPANPYPVAFSYITAAAGLVALSIYVLANIGWMRLWWKEQNHFEMGWMKALVPPSLGALIMFVPLVTSLVPIPSWPFNLITYLTILYAVIGVMIAWHIKLKDPDQFSQLGYMFSSIDG</sequence>
<organism evidence="7 8">
    <name type="scientific">Sulfoacidibacillus ferrooxidans</name>
    <dbReference type="NCBI Taxonomy" id="2005001"/>
    <lineage>
        <taxon>Bacteria</taxon>
        <taxon>Bacillati</taxon>
        <taxon>Bacillota</taxon>
        <taxon>Bacilli</taxon>
        <taxon>Bacillales</taxon>
        <taxon>Alicyclobacillaceae</taxon>
        <taxon>Sulfoacidibacillus</taxon>
    </lineage>
</organism>
<reference evidence="7" key="1">
    <citation type="submission" date="2022-03" db="EMBL/GenBank/DDBJ databases">
        <title>Draft Genome Sequence of Firmicute Strain S0AB, a Heterotrophic Iron/Sulfur-Oxidizing Extreme Acidophile.</title>
        <authorList>
            <person name="Vergara E."/>
            <person name="Pakostova E."/>
            <person name="Johnson D.B."/>
            <person name="Holmes D.S."/>
        </authorList>
    </citation>
    <scope>NUCLEOTIDE SEQUENCE</scope>
    <source>
        <strain evidence="7">S0AB</strain>
    </source>
</reference>
<dbReference type="InterPro" id="IPR002293">
    <property type="entry name" value="AA/rel_permease1"/>
</dbReference>
<accession>A0A9X1V8F8</accession>
<dbReference type="RefSeq" id="WP_241713932.1">
    <property type="nucleotide sequence ID" value="NZ_JALBUF010000005.1"/>
</dbReference>
<keyword evidence="4 6" id="KW-1133">Transmembrane helix</keyword>
<evidence type="ECO:0000256" key="3">
    <source>
        <dbReference type="ARBA" id="ARBA00022692"/>
    </source>
</evidence>
<feature type="transmembrane region" description="Helical" evidence="6">
    <location>
        <begin position="406"/>
        <end position="428"/>
    </location>
</feature>
<dbReference type="EMBL" id="JALBUF010000005">
    <property type="protein sequence ID" value="MCI0183516.1"/>
    <property type="molecule type" value="Genomic_DNA"/>
</dbReference>
<keyword evidence="5 6" id="KW-0472">Membrane</keyword>
<evidence type="ECO:0000313" key="7">
    <source>
        <dbReference type="EMBL" id="MCI0183516.1"/>
    </source>
</evidence>
<evidence type="ECO:0000256" key="5">
    <source>
        <dbReference type="ARBA" id="ARBA00023136"/>
    </source>
</evidence>
<feature type="transmembrane region" description="Helical" evidence="6">
    <location>
        <begin position="339"/>
        <end position="358"/>
    </location>
</feature>
<dbReference type="InterPro" id="IPR050367">
    <property type="entry name" value="APC_superfamily"/>
</dbReference>
<dbReference type="Pfam" id="PF13520">
    <property type="entry name" value="AA_permease_2"/>
    <property type="match status" value="1"/>
</dbReference>
<gene>
    <name evidence="7" type="ORF">MM817_01799</name>
</gene>
<evidence type="ECO:0000313" key="8">
    <source>
        <dbReference type="Proteomes" id="UP001139263"/>
    </source>
</evidence>
<feature type="transmembrane region" description="Helical" evidence="6">
    <location>
        <begin position="199"/>
        <end position="223"/>
    </location>
</feature>
<proteinExistence type="predicted"/>
<evidence type="ECO:0008006" key="9">
    <source>
        <dbReference type="Google" id="ProtNLM"/>
    </source>
</evidence>
<dbReference type="AlphaFoldDB" id="A0A9X1V8F8"/>
<keyword evidence="2" id="KW-1003">Cell membrane</keyword>
<dbReference type="GO" id="GO:0005886">
    <property type="term" value="C:plasma membrane"/>
    <property type="evidence" value="ECO:0007669"/>
    <property type="project" value="UniProtKB-SubCell"/>
</dbReference>
<feature type="transmembrane region" description="Helical" evidence="6">
    <location>
        <begin position="434"/>
        <end position="453"/>
    </location>
</feature>
<evidence type="ECO:0000256" key="6">
    <source>
        <dbReference type="SAM" id="Phobius"/>
    </source>
</evidence>
<dbReference type="GO" id="GO:0022857">
    <property type="term" value="F:transmembrane transporter activity"/>
    <property type="evidence" value="ECO:0007669"/>
    <property type="project" value="InterPro"/>
</dbReference>